<accession>A0A0B1SRK9</accession>
<evidence type="ECO:0000256" key="1">
    <source>
        <dbReference type="SAM" id="Phobius"/>
    </source>
</evidence>
<name>A0A0B1SRK9_OESDE</name>
<evidence type="ECO:0000313" key="2">
    <source>
        <dbReference type="EMBL" id="KHJ87958.1"/>
    </source>
</evidence>
<sequence length="60" mass="6747">MEPYVHVDSEEEIGTADMYDIFAFELIVFLIFLSLQFAGASALLTRTIRKNAIPPSQTPQ</sequence>
<dbReference type="EMBL" id="KN556708">
    <property type="protein sequence ID" value="KHJ87958.1"/>
    <property type="molecule type" value="Genomic_DNA"/>
</dbReference>
<protein>
    <submittedName>
        <fullName evidence="2">Uncharacterized protein</fullName>
    </submittedName>
</protein>
<feature type="transmembrane region" description="Helical" evidence="1">
    <location>
        <begin position="21"/>
        <end position="44"/>
    </location>
</feature>
<keyword evidence="3" id="KW-1185">Reference proteome</keyword>
<proteinExistence type="predicted"/>
<organism evidence="2 3">
    <name type="scientific">Oesophagostomum dentatum</name>
    <name type="common">Nodular worm</name>
    <dbReference type="NCBI Taxonomy" id="61180"/>
    <lineage>
        <taxon>Eukaryota</taxon>
        <taxon>Metazoa</taxon>
        <taxon>Ecdysozoa</taxon>
        <taxon>Nematoda</taxon>
        <taxon>Chromadorea</taxon>
        <taxon>Rhabditida</taxon>
        <taxon>Rhabditina</taxon>
        <taxon>Rhabditomorpha</taxon>
        <taxon>Strongyloidea</taxon>
        <taxon>Strongylidae</taxon>
        <taxon>Oesophagostomum</taxon>
    </lineage>
</organism>
<reference evidence="2 3" key="1">
    <citation type="submission" date="2014-03" db="EMBL/GenBank/DDBJ databases">
        <title>Draft genome of the hookworm Oesophagostomum dentatum.</title>
        <authorList>
            <person name="Mitreva M."/>
        </authorList>
    </citation>
    <scope>NUCLEOTIDE SEQUENCE [LARGE SCALE GENOMIC DNA]</scope>
    <source>
        <strain evidence="2 3">OD-Hann</strain>
    </source>
</reference>
<gene>
    <name evidence="2" type="ORF">OESDEN_12254</name>
</gene>
<keyword evidence="1" id="KW-0472">Membrane</keyword>
<evidence type="ECO:0000313" key="3">
    <source>
        <dbReference type="Proteomes" id="UP000053660"/>
    </source>
</evidence>
<dbReference type="AlphaFoldDB" id="A0A0B1SRK9"/>
<keyword evidence="1" id="KW-0812">Transmembrane</keyword>
<keyword evidence="1" id="KW-1133">Transmembrane helix</keyword>
<dbReference type="Proteomes" id="UP000053660">
    <property type="component" value="Unassembled WGS sequence"/>
</dbReference>